<dbReference type="GO" id="GO:0003676">
    <property type="term" value="F:nucleic acid binding"/>
    <property type="evidence" value="ECO:0007669"/>
    <property type="project" value="InterPro"/>
</dbReference>
<proteinExistence type="predicted"/>
<gene>
    <name evidence="2" type="ORF">AVEN_76977_1</name>
</gene>
<reference evidence="2 3" key="1">
    <citation type="journal article" date="2019" name="Sci. Rep.">
        <title>Orb-weaving spider Araneus ventricosus genome elucidates the spidroin gene catalogue.</title>
        <authorList>
            <person name="Kono N."/>
            <person name="Nakamura H."/>
            <person name="Ohtoshi R."/>
            <person name="Moran D.A.P."/>
            <person name="Shinohara A."/>
            <person name="Yoshida Y."/>
            <person name="Fujiwara M."/>
            <person name="Mori M."/>
            <person name="Tomita M."/>
            <person name="Arakawa K."/>
        </authorList>
    </citation>
    <scope>NUCLEOTIDE SEQUENCE [LARGE SCALE GENOMIC DNA]</scope>
</reference>
<evidence type="ECO:0000313" key="2">
    <source>
        <dbReference type="EMBL" id="GBN24355.1"/>
    </source>
</evidence>
<dbReference type="PANTHER" id="PTHR47331:SF2">
    <property type="match status" value="1"/>
</dbReference>
<keyword evidence="3" id="KW-1185">Reference proteome</keyword>
<dbReference type="InterPro" id="IPR012337">
    <property type="entry name" value="RNaseH-like_sf"/>
</dbReference>
<organism evidence="2 3">
    <name type="scientific">Araneus ventricosus</name>
    <name type="common">Orbweaver spider</name>
    <name type="synonym">Epeira ventricosa</name>
    <dbReference type="NCBI Taxonomy" id="182803"/>
    <lineage>
        <taxon>Eukaryota</taxon>
        <taxon>Metazoa</taxon>
        <taxon>Ecdysozoa</taxon>
        <taxon>Arthropoda</taxon>
        <taxon>Chelicerata</taxon>
        <taxon>Arachnida</taxon>
        <taxon>Araneae</taxon>
        <taxon>Araneomorphae</taxon>
        <taxon>Entelegynae</taxon>
        <taxon>Araneoidea</taxon>
        <taxon>Araneidae</taxon>
        <taxon>Araneus</taxon>
    </lineage>
</organism>
<dbReference type="Gene3D" id="3.30.420.10">
    <property type="entry name" value="Ribonuclease H-like superfamily/Ribonuclease H"/>
    <property type="match status" value="1"/>
</dbReference>
<protein>
    <recommendedName>
        <fullName evidence="4">Integrase catalytic domain-containing protein</fullName>
    </recommendedName>
</protein>
<evidence type="ECO:0008006" key="4">
    <source>
        <dbReference type="Google" id="ProtNLM"/>
    </source>
</evidence>
<dbReference type="Proteomes" id="UP000499080">
    <property type="component" value="Unassembled WGS sequence"/>
</dbReference>
<comment type="caution">
    <text evidence="2">The sequence shown here is derived from an EMBL/GenBank/DDBJ whole genome shotgun (WGS) entry which is preliminary data.</text>
</comment>
<dbReference type="EMBL" id="BGPR01007107">
    <property type="protein sequence ID" value="GBN24355.1"/>
    <property type="molecule type" value="Genomic_DNA"/>
</dbReference>
<feature type="transmembrane region" description="Helical" evidence="1">
    <location>
        <begin position="48"/>
        <end position="78"/>
    </location>
</feature>
<dbReference type="AlphaFoldDB" id="A0A4Y2MB73"/>
<accession>A0A4Y2MB73</accession>
<keyword evidence="1" id="KW-0472">Membrane</keyword>
<dbReference type="PANTHER" id="PTHR47331">
    <property type="entry name" value="PHD-TYPE DOMAIN-CONTAINING PROTEIN"/>
    <property type="match status" value="1"/>
</dbReference>
<sequence length="120" mass="13358">MKCKRYKAKPLTVESCSLPEDRVSDTVAFEVTGVDLAGPLFLKGGLKVWIVLFTCAVYGAVHLELVASLTTHSFLMAFRGFVARRGKPRTVYSDNGTNFRDAYNEQSTLDWEKIARGGKH</sequence>
<keyword evidence="1" id="KW-0812">Transmembrane</keyword>
<dbReference type="OrthoDB" id="6434541at2759"/>
<keyword evidence="1" id="KW-1133">Transmembrane helix</keyword>
<evidence type="ECO:0000313" key="3">
    <source>
        <dbReference type="Proteomes" id="UP000499080"/>
    </source>
</evidence>
<dbReference type="SUPFAM" id="SSF53098">
    <property type="entry name" value="Ribonuclease H-like"/>
    <property type="match status" value="1"/>
</dbReference>
<dbReference type="InterPro" id="IPR036397">
    <property type="entry name" value="RNaseH_sf"/>
</dbReference>
<evidence type="ECO:0000256" key="1">
    <source>
        <dbReference type="SAM" id="Phobius"/>
    </source>
</evidence>
<name>A0A4Y2MB73_ARAVE</name>